<dbReference type="Proteomes" id="UP000242715">
    <property type="component" value="Unassembled WGS sequence"/>
</dbReference>
<feature type="region of interest" description="Disordered" evidence="1">
    <location>
        <begin position="352"/>
        <end position="379"/>
    </location>
</feature>
<feature type="compositionally biased region" description="Polar residues" evidence="1">
    <location>
        <begin position="474"/>
        <end position="491"/>
    </location>
</feature>
<feature type="compositionally biased region" description="Acidic residues" evidence="1">
    <location>
        <begin position="131"/>
        <end position="149"/>
    </location>
</feature>
<feature type="region of interest" description="Disordered" evidence="1">
    <location>
        <begin position="311"/>
        <end position="339"/>
    </location>
</feature>
<feature type="region of interest" description="Disordered" evidence="1">
    <location>
        <begin position="440"/>
        <end position="491"/>
    </location>
</feature>
<dbReference type="OrthoDB" id="1746950at2759"/>
<feature type="compositionally biased region" description="Basic residues" evidence="1">
    <location>
        <begin position="312"/>
        <end position="322"/>
    </location>
</feature>
<organism evidence="3 4">
    <name type="scientific">Trifolium subterraneum</name>
    <name type="common">Subterranean clover</name>
    <dbReference type="NCBI Taxonomy" id="3900"/>
    <lineage>
        <taxon>Eukaryota</taxon>
        <taxon>Viridiplantae</taxon>
        <taxon>Streptophyta</taxon>
        <taxon>Embryophyta</taxon>
        <taxon>Tracheophyta</taxon>
        <taxon>Spermatophyta</taxon>
        <taxon>Magnoliopsida</taxon>
        <taxon>eudicotyledons</taxon>
        <taxon>Gunneridae</taxon>
        <taxon>Pentapetalae</taxon>
        <taxon>rosids</taxon>
        <taxon>fabids</taxon>
        <taxon>Fabales</taxon>
        <taxon>Fabaceae</taxon>
        <taxon>Papilionoideae</taxon>
        <taxon>50 kb inversion clade</taxon>
        <taxon>NPAAA clade</taxon>
        <taxon>Hologalegina</taxon>
        <taxon>IRL clade</taxon>
        <taxon>Trifolieae</taxon>
        <taxon>Trifolium</taxon>
    </lineage>
</organism>
<evidence type="ECO:0000259" key="2">
    <source>
        <dbReference type="Pfam" id="PF26130"/>
    </source>
</evidence>
<feature type="domain" description="PB1-like" evidence="2">
    <location>
        <begin position="3"/>
        <end position="97"/>
    </location>
</feature>
<dbReference type="EMBL" id="DF973904">
    <property type="protein sequence ID" value="GAU42214.1"/>
    <property type="molecule type" value="Genomic_DNA"/>
</dbReference>
<reference evidence="4" key="1">
    <citation type="journal article" date="2017" name="Front. Plant Sci.">
        <title>Climate Clever Clovers: New Paradigm to Reduce the Environmental Footprint of Ruminants by Breeding Low Methanogenic Forages Utilizing Haplotype Variation.</title>
        <authorList>
            <person name="Kaur P."/>
            <person name="Appels R."/>
            <person name="Bayer P.E."/>
            <person name="Keeble-Gagnere G."/>
            <person name="Wang J."/>
            <person name="Hirakawa H."/>
            <person name="Shirasawa K."/>
            <person name="Vercoe P."/>
            <person name="Stefanova K."/>
            <person name="Durmic Z."/>
            <person name="Nichols P."/>
            <person name="Revell C."/>
            <person name="Isobe S.N."/>
            <person name="Edwards D."/>
            <person name="Erskine W."/>
        </authorList>
    </citation>
    <scope>NUCLEOTIDE SEQUENCE [LARGE SCALE GENOMIC DNA]</scope>
    <source>
        <strain evidence="4">cv. Daliak</strain>
    </source>
</reference>
<evidence type="ECO:0000313" key="3">
    <source>
        <dbReference type="EMBL" id="GAU42214.1"/>
    </source>
</evidence>
<dbReference type="Pfam" id="PF26130">
    <property type="entry name" value="PB1-like"/>
    <property type="match status" value="1"/>
</dbReference>
<dbReference type="InterPro" id="IPR058594">
    <property type="entry name" value="PB1-like_dom_pln"/>
</dbReference>
<sequence>MSLSVAFHHGGHFVRDWIISYKGGEKTVFKRLDPDKWTYFEMTSLVEEDLKISKGYRLWWMLDEDVNFRLVRLDEDAYEVKDYAVSNNCVANIFVEHDVDETSGLVDIPNYINLMGESSQEVVDTDKGSSDDNDVCCDNENEDEIDDGQEAISSSEDERGVTFDDNEDERALGVEDGFEHVETSTPMNVTNCLLIEGKSCEPDWDMGYISEELNSDDPDDSDIEKGPRAETFNMDHLNKDTEFYTGIPCRHAITAMGKRNQNPVDFVSGWYSRETYGRCYNFNVSAINGQDMWPDRPEIEYEDMLPPLYKRAPGRPKKLRRRSVGEPRPGKWSRTSGDGQINRCTRCDVEGHNAKSCKSKTINPAAQNRKRKPPKVQTQAPVEAPVQVQSSAPVHVQSQTPVEAPVQVQSSAPVHVHSQAPVEAPVQVQSSAPVHVYSQAPAKKRRIEGQFKPPAKVKTVKPKPVNPKPVKPSGSISIPPSAQVTTSVKPSTSTHAHVKTFYKTYGTTNTTTVKPIEPKKPKPVNAKLDLSKVKRSGRNIFKSPANNKGPGRDIECPIEIVDEDYIADGDLTQEVVDVNQDVDGEAKVGPCLQTLRMLKSNSN</sequence>
<gene>
    <name evidence="3" type="ORF">TSUD_375630</name>
</gene>
<evidence type="ECO:0000256" key="1">
    <source>
        <dbReference type="SAM" id="MobiDB-lite"/>
    </source>
</evidence>
<protein>
    <recommendedName>
        <fullName evidence="2">PB1-like domain-containing protein</fullName>
    </recommendedName>
</protein>
<accession>A0A2Z6NBU1</accession>
<evidence type="ECO:0000313" key="4">
    <source>
        <dbReference type="Proteomes" id="UP000242715"/>
    </source>
</evidence>
<name>A0A2Z6NBU1_TRISU</name>
<proteinExistence type="predicted"/>
<dbReference type="AlphaFoldDB" id="A0A2Z6NBU1"/>
<keyword evidence="4" id="KW-1185">Reference proteome</keyword>
<feature type="region of interest" description="Disordered" evidence="1">
    <location>
        <begin position="119"/>
        <end position="161"/>
    </location>
</feature>